<proteinExistence type="predicted"/>
<evidence type="ECO:0000313" key="2">
    <source>
        <dbReference type="EMBL" id="MEE1869604.1"/>
    </source>
</evidence>
<dbReference type="RefSeq" id="WP_330080813.1">
    <property type="nucleotide sequence ID" value="NZ_JAZDCU010000023.1"/>
</dbReference>
<dbReference type="InterPro" id="IPR051553">
    <property type="entry name" value="Ran_GTPase-activating"/>
</dbReference>
<evidence type="ECO:0008006" key="4">
    <source>
        <dbReference type="Google" id="ProtNLM"/>
    </source>
</evidence>
<name>A0AB35X1I4_9PSED</name>
<accession>A0AB35X1I4</accession>
<keyword evidence="3" id="KW-1185">Reference proteome</keyword>
<organism evidence="2 3">
    <name type="scientific">Pseudomonas auratipiscis</name>
    <dbReference type="NCBI Taxonomy" id="3115853"/>
    <lineage>
        <taxon>Bacteria</taxon>
        <taxon>Pseudomonadati</taxon>
        <taxon>Pseudomonadota</taxon>
        <taxon>Gammaproteobacteria</taxon>
        <taxon>Pseudomonadales</taxon>
        <taxon>Pseudomonadaceae</taxon>
        <taxon>Pseudomonas</taxon>
    </lineage>
</organism>
<dbReference type="InterPro" id="IPR009091">
    <property type="entry name" value="RCC1/BLIP-II"/>
</dbReference>
<dbReference type="SUPFAM" id="SSF50985">
    <property type="entry name" value="RCC1/BLIP-II"/>
    <property type="match status" value="2"/>
</dbReference>
<dbReference type="Gene3D" id="2.130.10.30">
    <property type="entry name" value="Regulator of chromosome condensation 1/beta-lactamase-inhibitor protein II"/>
    <property type="match status" value="2"/>
</dbReference>
<comment type="caution">
    <text evidence="2">The sequence shown here is derived from an EMBL/GenBank/DDBJ whole genome shotgun (WGS) entry which is preliminary data.</text>
</comment>
<gene>
    <name evidence="2" type="ORF">V0R53_24780</name>
</gene>
<reference evidence="2 3" key="1">
    <citation type="submission" date="2024-01" db="EMBL/GenBank/DDBJ databases">
        <title>Unpublished Manusciprt.</title>
        <authorList>
            <person name="Duman M."/>
            <person name="Valdes E.G."/>
            <person name="Ajmi N."/>
            <person name="Altun S."/>
            <person name="Saticioglu I.B."/>
        </authorList>
    </citation>
    <scope>NUCLEOTIDE SEQUENCE [LARGE SCALE GENOMIC DNA]</scope>
    <source>
        <strain evidence="2 3">120P</strain>
    </source>
</reference>
<sequence>MPSLFEDSESNTEQSSPMLAAPRLLVELEVPGKTGPVPSGEWGINIAAARENFPREGLQVYVPAWPQMGRGDSVAVLLAGTEITRKTVGADEVGARQTLFIPSNRITDGRTTINYRVTRVGQVPEDSAVTEVLVKLDRPGGQDQNGSLPGHSELKLSLPAQIIKDGVDKEAAAKGVVATIEPYPFMAEYDEIRLTWGGQFVFHTVTESEVGSAIEITVDETTILAAGDSGNDGLAVAFEIYDLVDNKSEDWSAEIRVVVDTGNSRLNAGIVKEARNNTLDLDALGLAPVTLQVIALPPDFEHGDEIIVTLAGTTAEGVAVDIDYPPQAIDNLPHVYEIAVANSDVRRLAKTQGAFKYRLVKSDGSVQHARGQFVTIVGEPTQLAAPIAKDAEQGSLDPLLPFTTIEVPWDESMAAGQVLNLQWYGTRPDDSVYFPELMPHDITNGEASAKLPIEFHVEGKHLQAIEGGGLELYYELINDQGTVRKSLTTARFNIGQPRAELPAPIVKDATGDVLDPGNLPPNGTTLYVKSYTGIAIGDTLYFSWQGSATGNDEDSIRINANNIGRSEFALAISLDKVKDNQGGTVKASYWVQRADGRVSNSDVLRLHIGERQVQLPAPAVAEADAEGVIDPGAVPGGATVVIASAAELAVGDSVRVVLSGKVADEQTHRVTEAGEQHFNLPYAVIKANENSSIELQYHVQRGGREVEESSPIAVFDIRVKVGKGRLKVLGARRNRSNCHSHTSPSYLHAFDAETNLPLQAEWKYATDEEWTLAIRWRDTEPQLLLQVRTADDQVMVNPANVFGNGDINSTSPGESAFVALRDDGSLRAWGHPDTGGVVPDHVKELSDFVEVSCSARACAARRVEGTVVAWGRRNFGGVMGSISPTGFIQTVASGKAIAGLKHSSVVAWGGSSWGGVVPNDIAYRDDIIKLVGGGGGTFAGLLGDGHLVAWGLSDSGGVVPARVAALNNFVDVKANRFAIAALRGNGELFTWGNSLGGSPGGVPTDIVELCCGNQAAFVAKRASGHLLVWGHRGFGGRLPGDIGSMTDIIDVAATTRAFAAVRADGRVVAWGDSVEGTVSPEVANISDAVQITGSMSAFAVLRRNGTVLAWGDPRTGADIGPVRSELVNVQAVYSNAGGFVALTSDGRVVAWGSKTGGGGNSAHRHELDGFVSYYASPTTRGRALSAQRAIGTAMLKTVSAK</sequence>
<dbReference type="PANTHER" id="PTHR45982:SF1">
    <property type="entry name" value="REGULATOR OF CHROMOSOME CONDENSATION"/>
    <property type="match status" value="1"/>
</dbReference>
<evidence type="ECO:0000256" key="1">
    <source>
        <dbReference type="SAM" id="MobiDB-lite"/>
    </source>
</evidence>
<evidence type="ECO:0000313" key="3">
    <source>
        <dbReference type="Proteomes" id="UP001307839"/>
    </source>
</evidence>
<feature type="region of interest" description="Disordered" evidence="1">
    <location>
        <begin position="1"/>
        <end position="20"/>
    </location>
</feature>
<protein>
    <recommendedName>
        <fullName evidence="4">Alpha-tubulin suppressor-like RCC1 family protein</fullName>
    </recommendedName>
</protein>
<dbReference type="AlphaFoldDB" id="A0AB35X1I4"/>
<dbReference type="EMBL" id="JAZDQP010000023">
    <property type="protein sequence ID" value="MEE1869604.1"/>
    <property type="molecule type" value="Genomic_DNA"/>
</dbReference>
<feature type="compositionally biased region" description="Acidic residues" evidence="1">
    <location>
        <begin position="1"/>
        <end position="10"/>
    </location>
</feature>
<dbReference type="PANTHER" id="PTHR45982">
    <property type="entry name" value="REGULATOR OF CHROMOSOME CONDENSATION"/>
    <property type="match status" value="1"/>
</dbReference>
<dbReference type="Proteomes" id="UP001307839">
    <property type="component" value="Unassembled WGS sequence"/>
</dbReference>